<name>A0A2M4DLR1_ANODA</name>
<proteinExistence type="predicted"/>
<protein>
    <submittedName>
        <fullName evidence="3">Putative secreted protein</fullName>
    </submittedName>
</protein>
<accession>A0A2M4DLR1</accession>
<evidence type="ECO:0000256" key="2">
    <source>
        <dbReference type="SAM" id="SignalP"/>
    </source>
</evidence>
<feature type="region of interest" description="Disordered" evidence="1">
    <location>
        <begin position="42"/>
        <end position="105"/>
    </location>
</feature>
<feature type="compositionally biased region" description="Basic residues" evidence="1">
    <location>
        <begin position="96"/>
        <end position="105"/>
    </location>
</feature>
<keyword evidence="2" id="KW-0732">Signal</keyword>
<sequence length="105" mass="11322">MFSSRTAIAIAIECTATACTVQCTACGPVWSHSEIRDHVSCAPGATRSGSSEQDRTMHRAARRHTAIPVVSPSLGDEKKDPTPPPSSLMTMMHAYTKSHGHHHQD</sequence>
<reference evidence="3" key="1">
    <citation type="submission" date="2018-01" db="EMBL/GenBank/DDBJ databases">
        <title>An insight into the sialome of Amazonian anophelines.</title>
        <authorList>
            <person name="Ribeiro J.M."/>
            <person name="Scarpassa V."/>
            <person name="Calvo E."/>
        </authorList>
    </citation>
    <scope>NUCLEOTIDE SEQUENCE</scope>
</reference>
<dbReference type="EMBL" id="GGFL01014328">
    <property type="protein sequence ID" value="MBW78506.1"/>
    <property type="molecule type" value="Transcribed_RNA"/>
</dbReference>
<evidence type="ECO:0000256" key="1">
    <source>
        <dbReference type="SAM" id="MobiDB-lite"/>
    </source>
</evidence>
<dbReference type="AlphaFoldDB" id="A0A2M4DLR1"/>
<evidence type="ECO:0000313" key="3">
    <source>
        <dbReference type="EMBL" id="MBW78506.1"/>
    </source>
</evidence>
<organism evidence="3">
    <name type="scientific">Anopheles darlingi</name>
    <name type="common">Mosquito</name>
    <dbReference type="NCBI Taxonomy" id="43151"/>
    <lineage>
        <taxon>Eukaryota</taxon>
        <taxon>Metazoa</taxon>
        <taxon>Ecdysozoa</taxon>
        <taxon>Arthropoda</taxon>
        <taxon>Hexapoda</taxon>
        <taxon>Insecta</taxon>
        <taxon>Pterygota</taxon>
        <taxon>Neoptera</taxon>
        <taxon>Endopterygota</taxon>
        <taxon>Diptera</taxon>
        <taxon>Nematocera</taxon>
        <taxon>Culicoidea</taxon>
        <taxon>Culicidae</taxon>
        <taxon>Anophelinae</taxon>
        <taxon>Anopheles</taxon>
    </lineage>
</organism>
<feature type="signal peptide" evidence="2">
    <location>
        <begin position="1"/>
        <end position="18"/>
    </location>
</feature>
<feature type="chain" id="PRO_5014656492" evidence="2">
    <location>
        <begin position="19"/>
        <end position="105"/>
    </location>
</feature>